<dbReference type="InterPro" id="IPR014777">
    <property type="entry name" value="4pyrrole_Mease_sub1"/>
</dbReference>
<dbReference type="InterPro" id="IPR014776">
    <property type="entry name" value="4pyrrole_Mease_sub2"/>
</dbReference>
<dbReference type="Pfam" id="PF11760">
    <property type="entry name" value="CbiG_N"/>
    <property type="match status" value="1"/>
</dbReference>
<evidence type="ECO:0000256" key="4">
    <source>
        <dbReference type="ARBA" id="ARBA00022691"/>
    </source>
</evidence>
<accession>A0A023BU19</accession>
<dbReference type="InterPro" id="IPR000878">
    <property type="entry name" value="4pyrrol_Mease"/>
</dbReference>
<dbReference type="Gene3D" id="3.40.1010.10">
    <property type="entry name" value="Cobalt-precorrin-4 Transmethylase, Domain 1"/>
    <property type="match status" value="1"/>
</dbReference>
<name>A0A023BU19_9FLAO</name>
<reference evidence="9 10" key="1">
    <citation type="submission" date="2014-04" db="EMBL/GenBank/DDBJ databases">
        <title>Aquimarina sp. 22II-S11-z7 Genome Sequencing.</title>
        <authorList>
            <person name="Lai Q."/>
        </authorList>
    </citation>
    <scope>NUCLEOTIDE SEQUENCE [LARGE SCALE GENOMIC DNA]</scope>
    <source>
        <strain evidence="9 10">22II-S11-z7</strain>
    </source>
</reference>
<dbReference type="EMBL" id="AQRA01000005">
    <property type="protein sequence ID" value="EZH73496.1"/>
    <property type="molecule type" value="Genomic_DNA"/>
</dbReference>
<dbReference type="eggNOG" id="COG2875">
    <property type="taxonomic scope" value="Bacteria"/>
</dbReference>
<dbReference type="InterPro" id="IPR052553">
    <property type="entry name" value="CbiG_hydrolase"/>
</dbReference>
<dbReference type="InterPro" id="IPR036518">
    <property type="entry name" value="CobE/GbiG_C_sf"/>
</dbReference>
<dbReference type="GO" id="GO:0009236">
    <property type="term" value="P:cobalamin biosynthetic process"/>
    <property type="evidence" value="ECO:0007669"/>
    <property type="project" value="InterPro"/>
</dbReference>
<dbReference type="InterPro" id="IPR006362">
    <property type="entry name" value="Cbl_synth_CobM/CibF"/>
</dbReference>
<sequence length="618" mass="68562">MSEHTIKVAILCFTDQGVSIAKTLQKEFYRSKLFTTRTVEVSKDIKQINSVSELIENSFHNYDAWIFVGALGICVRSIAAYIKDKASDPAVINVDDQGKFVQAVLSGHIGKANILTAQIGRILNAQAVVSTSSDLQNLWALDTLAETYGWKTKSSIPLNKIISLFVNRKSTALILKVKNKGVQYLEKTCPDFVDIYYDQGDFKHSNYELILYVGYELIATDTPVLSFYPPCVALGSGCAKDIEPQLLMKGLESALQEQHIAIESIYAIGSATIKNEEQAYLDFAAYYNIPFITYTGEELNTIAVANPSEVVKKKVGVYGVSEAAAALMAGQSSWLVEKTKALTPSGKKFTYALSLSARYERKASIAIVGAGSGDPELLTLKGQYILENADCILYAGSLVPEALTHMAKEDALVRNSASMTLEEQIMIIDQYYQQGKSIVRLHSGDPSIYGAIQEQMTIFDEKGYDYYIVPGISSFQAAAAYLKSEFTIPEVAQTIILTRGEGNTPMPEHEKIADMAKLRATMCIFLSVGIAKKIQAQLLEHYPENTPLAVLYRVSWEDEEVWTGTLSELTTIIKKNKLTRTVLIVVGEAVGARKNRSWLYDDKWHHIFRKKEKEIQSS</sequence>
<dbReference type="PANTHER" id="PTHR37477">
    <property type="entry name" value="COBALT-PRECORRIN-5A HYDROLASE"/>
    <property type="match status" value="1"/>
</dbReference>
<evidence type="ECO:0000259" key="6">
    <source>
        <dbReference type="Pfam" id="PF01890"/>
    </source>
</evidence>
<dbReference type="NCBIfam" id="TIGR01465">
    <property type="entry name" value="cobM_cbiF"/>
    <property type="match status" value="1"/>
</dbReference>
<dbReference type="Pfam" id="PF01890">
    <property type="entry name" value="CbiG_C"/>
    <property type="match status" value="1"/>
</dbReference>
<dbReference type="GO" id="GO:0046026">
    <property type="term" value="F:precorrin-4 C11-methyltransferase activity"/>
    <property type="evidence" value="ECO:0007669"/>
    <property type="project" value="InterPro"/>
</dbReference>
<comment type="caution">
    <text evidence="9">The sequence shown here is derived from an EMBL/GenBank/DDBJ whole genome shotgun (WGS) entry which is preliminary data.</text>
</comment>
<dbReference type="OrthoDB" id="9815856at2"/>
<protein>
    <submittedName>
        <fullName evidence="9">Cobalamin biosynthesis protein CbiG</fullName>
    </submittedName>
</protein>
<dbReference type="CDD" id="cd11641">
    <property type="entry name" value="Precorrin-4_C11-MT"/>
    <property type="match status" value="1"/>
</dbReference>
<dbReference type="InterPro" id="IPR035996">
    <property type="entry name" value="4pyrrol_Methylase_sf"/>
</dbReference>
<evidence type="ECO:0000256" key="2">
    <source>
        <dbReference type="ARBA" id="ARBA00022603"/>
    </source>
</evidence>
<dbReference type="Gene3D" id="3.30.950.10">
    <property type="entry name" value="Methyltransferase, Cobalt-precorrin-4 Transmethylase, Domain 2"/>
    <property type="match status" value="1"/>
</dbReference>
<feature type="domain" description="Tetrapyrrole methylase" evidence="5">
    <location>
        <begin position="365"/>
        <end position="569"/>
    </location>
</feature>
<dbReference type="SUPFAM" id="SSF159672">
    <property type="entry name" value="CbiG N-terminal domain-like"/>
    <property type="match status" value="1"/>
</dbReference>
<dbReference type="InterPro" id="IPR002750">
    <property type="entry name" value="CobE/GbiG_C"/>
</dbReference>
<keyword evidence="3" id="KW-0808">Transferase</keyword>
<dbReference type="STRING" id="1317122.ATO12_16290"/>
<dbReference type="InterPro" id="IPR038029">
    <property type="entry name" value="GbiG_N_sf"/>
</dbReference>
<evidence type="ECO:0000256" key="3">
    <source>
        <dbReference type="ARBA" id="ARBA00022679"/>
    </source>
</evidence>
<dbReference type="InterPro" id="IPR021744">
    <property type="entry name" value="CbiG_N"/>
</dbReference>
<keyword evidence="4" id="KW-0949">S-adenosyl-L-methionine</keyword>
<feature type="domain" description="Cobalamin synthesis G N-terminal" evidence="7">
    <location>
        <begin position="54"/>
        <end position="134"/>
    </location>
</feature>
<evidence type="ECO:0000313" key="10">
    <source>
        <dbReference type="Proteomes" id="UP000023541"/>
    </source>
</evidence>
<dbReference type="PANTHER" id="PTHR37477:SF1">
    <property type="entry name" value="COBALT-PRECORRIN-5A HYDROLASE"/>
    <property type="match status" value="1"/>
</dbReference>
<organism evidence="9 10">
    <name type="scientific">Aquimarina atlantica</name>
    <dbReference type="NCBI Taxonomy" id="1317122"/>
    <lineage>
        <taxon>Bacteria</taxon>
        <taxon>Pseudomonadati</taxon>
        <taxon>Bacteroidota</taxon>
        <taxon>Flavobacteriia</taxon>
        <taxon>Flavobacteriales</taxon>
        <taxon>Flavobacteriaceae</taxon>
        <taxon>Aquimarina</taxon>
    </lineage>
</organism>
<dbReference type="Pfam" id="PF00590">
    <property type="entry name" value="TP_methylase"/>
    <property type="match status" value="1"/>
</dbReference>
<dbReference type="Gene3D" id="3.30.420.180">
    <property type="entry name" value="CobE/GbiG C-terminal domain"/>
    <property type="match status" value="1"/>
</dbReference>
<feature type="domain" description="Cobalamin biosynthesis central region" evidence="8">
    <location>
        <begin position="139"/>
        <end position="218"/>
    </location>
</feature>
<dbReference type="Pfam" id="PF11761">
    <property type="entry name" value="CbiG_mid"/>
    <property type="match status" value="1"/>
</dbReference>
<dbReference type="AlphaFoldDB" id="A0A023BU19"/>
<comment type="similarity">
    <text evidence="1">Belongs to the precorrin methyltransferase family.</text>
</comment>
<proteinExistence type="inferred from homology"/>
<evidence type="ECO:0000259" key="8">
    <source>
        <dbReference type="Pfam" id="PF11761"/>
    </source>
</evidence>
<feature type="domain" description="CobE/GbiG C-terminal" evidence="6">
    <location>
        <begin position="233"/>
        <end position="353"/>
    </location>
</feature>
<dbReference type="Proteomes" id="UP000023541">
    <property type="component" value="Unassembled WGS sequence"/>
</dbReference>
<dbReference type="eggNOG" id="COG2073">
    <property type="taxonomic scope" value="Bacteria"/>
</dbReference>
<evidence type="ECO:0000259" key="7">
    <source>
        <dbReference type="Pfam" id="PF11760"/>
    </source>
</evidence>
<evidence type="ECO:0000259" key="5">
    <source>
        <dbReference type="Pfam" id="PF00590"/>
    </source>
</evidence>
<keyword evidence="10" id="KW-1185">Reference proteome</keyword>
<dbReference type="Gene3D" id="3.40.50.11220">
    <property type="match status" value="1"/>
</dbReference>
<dbReference type="SUPFAM" id="SSF159664">
    <property type="entry name" value="CobE/GbiG C-terminal domain-like"/>
    <property type="match status" value="1"/>
</dbReference>
<gene>
    <name evidence="9" type="ORF">ATO12_16290</name>
</gene>
<evidence type="ECO:0000313" key="9">
    <source>
        <dbReference type="EMBL" id="EZH73496.1"/>
    </source>
</evidence>
<dbReference type="SUPFAM" id="SSF53790">
    <property type="entry name" value="Tetrapyrrole methylase"/>
    <property type="match status" value="1"/>
</dbReference>
<evidence type="ECO:0000256" key="1">
    <source>
        <dbReference type="ARBA" id="ARBA00005879"/>
    </source>
</evidence>
<dbReference type="GO" id="GO:0032259">
    <property type="term" value="P:methylation"/>
    <property type="evidence" value="ECO:0007669"/>
    <property type="project" value="UniProtKB-KW"/>
</dbReference>
<dbReference type="RefSeq" id="WP_034242188.1">
    <property type="nucleotide sequence ID" value="NZ_AQRA01000005.1"/>
</dbReference>
<dbReference type="InterPro" id="IPR021745">
    <property type="entry name" value="CbiG_mid"/>
</dbReference>
<keyword evidence="2" id="KW-0489">Methyltransferase</keyword>